<dbReference type="EMBL" id="LZYZ01000008">
    <property type="protein sequence ID" value="OOM07245.1"/>
    <property type="molecule type" value="Genomic_DNA"/>
</dbReference>
<name>A0A1S8MST7_CLOSA</name>
<dbReference type="RefSeq" id="WP_077866803.1">
    <property type="nucleotide sequence ID" value="NZ_LZYZ01000008.1"/>
</dbReference>
<dbReference type="SUPFAM" id="SSF141086">
    <property type="entry name" value="Agglutinin HPA-like"/>
    <property type="match status" value="1"/>
</dbReference>
<gene>
    <name evidence="2" type="ORF">CLOSAC_37740</name>
</gene>
<proteinExistence type="predicted"/>
<keyword evidence="2" id="KW-0430">Lectin</keyword>
<reference evidence="2 3" key="1">
    <citation type="submission" date="2016-05" db="EMBL/GenBank/DDBJ databases">
        <title>Microbial solvent formation.</title>
        <authorList>
            <person name="Poehlein A."/>
            <person name="Montoya Solano J.D."/>
            <person name="Flitsch S."/>
            <person name="Krabben P."/>
            <person name="Duerre P."/>
            <person name="Daniel R."/>
        </authorList>
    </citation>
    <scope>NUCLEOTIDE SEQUENCE [LARGE SCALE GENOMIC DNA]</scope>
    <source>
        <strain evidence="2 3">L1-8</strain>
    </source>
</reference>
<feature type="domain" description="H-type lectin" evidence="1">
    <location>
        <begin position="29"/>
        <end position="94"/>
    </location>
</feature>
<dbReference type="Proteomes" id="UP000191154">
    <property type="component" value="Unassembled WGS sequence"/>
</dbReference>
<accession>A0A1S8MST7</accession>
<dbReference type="Gene3D" id="2.60.40.2080">
    <property type="match status" value="1"/>
</dbReference>
<dbReference type="GO" id="GO:0007155">
    <property type="term" value="P:cell adhesion"/>
    <property type="evidence" value="ECO:0007669"/>
    <property type="project" value="InterPro"/>
</dbReference>
<protein>
    <submittedName>
        <fullName evidence="2">H-type lectin domain protein</fullName>
    </submittedName>
</protein>
<dbReference type="InterPro" id="IPR037221">
    <property type="entry name" value="H-type_lectin_dom_sf"/>
</dbReference>
<evidence type="ECO:0000313" key="2">
    <source>
        <dbReference type="EMBL" id="OOM07245.1"/>
    </source>
</evidence>
<dbReference type="InterPro" id="IPR019019">
    <property type="entry name" value="H-type_lectin_domain"/>
</dbReference>
<comment type="caution">
    <text evidence="2">The sequence shown here is derived from an EMBL/GenBank/DDBJ whole genome shotgun (WGS) entry which is preliminary data.</text>
</comment>
<evidence type="ECO:0000313" key="3">
    <source>
        <dbReference type="Proteomes" id="UP000191154"/>
    </source>
</evidence>
<organism evidence="2 3">
    <name type="scientific">Clostridium saccharobutylicum</name>
    <dbReference type="NCBI Taxonomy" id="169679"/>
    <lineage>
        <taxon>Bacteria</taxon>
        <taxon>Bacillati</taxon>
        <taxon>Bacillota</taxon>
        <taxon>Clostridia</taxon>
        <taxon>Eubacteriales</taxon>
        <taxon>Clostridiaceae</taxon>
        <taxon>Clostridium</taxon>
    </lineage>
</organism>
<dbReference type="Pfam" id="PF09458">
    <property type="entry name" value="H_lectin"/>
    <property type="match status" value="1"/>
</dbReference>
<evidence type="ECO:0000259" key="1">
    <source>
        <dbReference type="Pfam" id="PF09458"/>
    </source>
</evidence>
<sequence>MIRSGLVCFNSGMPEYHLHTGEGLRVIEKFIRFKEEFKDDPQVVVGVQELQYYETNWSAYRVVAHSITRTGFTIRVETWGNAKIDGIVATWLAYYEE</sequence>
<dbReference type="AlphaFoldDB" id="A0A1S8MST7"/>
<dbReference type="GO" id="GO:0030246">
    <property type="term" value="F:carbohydrate binding"/>
    <property type="evidence" value="ECO:0007669"/>
    <property type="project" value="UniProtKB-KW"/>
</dbReference>